<dbReference type="EC" id="2.1.1.72" evidence="2"/>
<dbReference type="EMBL" id="PYAW01000001">
    <property type="protein sequence ID" value="PSL50323.1"/>
    <property type="molecule type" value="Genomic_DNA"/>
</dbReference>
<dbReference type="PANTHER" id="PTHR42933">
    <property type="entry name" value="SLR6095 PROTEIN"/>
    <property type="match status" value="1"/>
</dbReference>
<keyword evidence="7" id="KW-0238">DNA-binding</keyword>
<reference evidence="10 11" key="1">
    <citation type="submission" date="2018-03" db="EMBL/GenBank/DDBJ databases">
        <title>Genomic Encyclopedia of Archaeal and Bacterial Type Strains, Phase II (KMG-II): from individual species to whole genera.</title>
        <authorList>
            <person name="Goeker M."/>
        </authorList>
    </citation>
    <scope>NUCLEOTIDE SEQUENCE [LARGE SCALE GENOMIC DNA]</scope>
    <source>
        <strain evidence="10 11">DSM 24859</strain>
    </source>
</reference>
<dbReference type="RefSeq" id="WP_106527475.1">
    <property type="nucleotide sequence ID" value="NZ_PYAW01000001.1"/>
</dbReference>
<dbReference type="SUPFAM" id="SSF116734">
    <property type="entry name" value="DNA methylase specificity domain"/>
    <property type="match status" value="1"/>
</dbReference>
<dbReference type="InterPro" id="IPR051537">
    <property type="entry name" value="DNA_Adenine_Mtase"/>
</dbReference>
<evidence type="ECO:0000313" key="11">
    <source>
        <dbReference type="Proteomes" id="UP000240971"/>
    </source>
</evidence>
<dbReference type="PANTHER" id="PTHR42933:SF1">
    <property type="entry name" value="SITE-SPECIFIC DNA-METHYLTRANSFERASE (ADENINE-SPECIFIC)"/>
    <property type="match status" value="1"/>
</dbReference>
<dbReference type="InterPro" id="IPR002052">
    <property type="entry name" value="DNA_methylase_N6_adenine_CS"/>
</dbReference>
<dbReference type="Proteomes" id="UP000240971">
    <property type="component" value="Unassembled WGS sequence"/>
</dbReference>
<organism evidence="10 11">
    <name type="scientific">Chitinophaga niastensis</name>
    <dbReference type="NCBI Taxonomy" id="536980"/>
    <lineage>
        <taxon>Bacteria</taxon>
        <taxon>Pseudomonadati</taxon>
        <taxon>Bacteroidota</taxon>
        <taxon>Chitinophagia</taxon>
        <taxon>Chitinophagales</taxon>
        <taxon>Chitinophagaceae</taxon>
        <taxon>Chitinophaga</taxon>
    </lineage>
</organism>
<proteinExistence type="inferred from homology"/>
<dbReference type="CDD" id="cd02440">
    <property type="entry name" value="AdoMet_MTases"/>
    <property type="match status" value="1"/>
</dbReference>
<dbReference type="InterPro" id="IPR003356">
    <property type="entry name" value="DNA_methylase_A-5"/>
</dbReference>
<dbReference type="GO" id="GO:0032259">
    <property type="term" value="P:methylation"/>
    <property type="evidence" value="ECO:0007669"/>
    <property type="project" value="UniProtKB-KW"/>
</dbReference>
<evidence type="ECO:0000256" key="1">
    <source>
        <dbReference type="ARBA" id="ARBA00006594"/>
    </source>
</evidence>
<dbReference type="SUPFAM" id="SSF53335">
    <property type="entry name" value="S-adenosyl-L-methionine-dependent methyltransferases"/>
    <property type="match status" value="1"/>
</dbReference>
<feature type="domain" description="DNA methylase adenine-specific" evidence="9">
    <location>
        <begin position="275"/>
        <end position="544"/>
    </location>
</feature>
<accession>A0A2P8HVQ7</accession>
<keyword evidence="6" id="KW-0680">Restriction system</keyword>
<evidence type="ECO:0000256" key="6">
    <source>
        <dbReference type="ARBA" id="ARBA00022747"/>
    </source>
</evidence>
<evidence type="ECO:0000256" key="3">
    <source>
        <dbReference type="ARBA" id="ARBA00022603"/>
    </source>
</evidence>
<dbReference type="GO" id="GO:0008170">
    <property type="term" value="F:N-methyltransferase activity"/>
    <property type="evidence" value="ECO:0007669"/>
    <property type="project" value="InterPro"/>
</dbReference>
<keyword evidence="5" id="KW-0949">S-adenosyl-L-methionine</keyword>
<comment type="caution">
    <text evidence="10">The sequence shown here is derived from an EMBL/GenBank/DDBJ whole genome shotgun (WGS) entry which is preliminary data.</text>
</comment>
<evidence type="ECO:0000256" key="2">
    <source>
        <dbReference type="ARBA" id="ARBA00011900"/>
    </source>
</evidence>
<dbReference type="InterPro" id="IPR029063">
    <property type="entry name" value="SAM-dependent_MTases_sf"/>
</dbReference>
<dbReference type="InterPro" id="IPR044946">
    <property type="entry name" value="Restrct_endonuc_typeI_TRD_sf"/>
</dbReference>
<dbReference type="Gene3D" id="3.40.50.150">
    <property type="entry name" value="Vaccinia Virus protein VP39"/>
    <property type="match status" value="1"/>
</dbReference>
<dbReference type="GO" id="GO:0009007">
    <property type="term" value="F:site-specific DNA-methyltransferase (adenine-specific) activity"/>
    <property type="evidence" value="ECO:0007669"/>
    <property type="project" value="UniProtKB-EC"/>
</dbReference>
<gene>
    <name evidence="10" type="ORF">CLV51_1011667</name>
</gene>
<dbReference type="Gene3D" id="3.90.220.20">
    <property type="entry name" value="DNA methylase specificity domains"/>
    <property type="match status" value="1"/>
</dbReference>
<evidence type="ECO:0000259" key="9">
    <source>
        <dbReference type="Pfam" id="PF02384"/>
    </source>
</evidence>
<keyword evidence="11" id="KW-1185">Reference proteome</keyword>
<dbReference type="PROSITE" id="PS00092">
    <property type="entry name" value="N6_MTASE"/>
    <property type="match status" value="1"/>
</dbReference>
<dbReference type="GO" id="GO:0003677">
    <property type="term" value="F:DNA binding"/>
    <property type="evidence" value="ECO:0007669"/>
    <property type="project" value="UniProtKB-KW"/>
</dbReference>
<sequence>MAKKLSEQRARQVARELLTFRGWDVKSVTSQGLLLEESEYKNHKSTETLFKGKSKKGKGDGIPDFLLVNNFEGLKPVLLIETKASLKQSEDAINEAIHYGEACIEKGHEVLVVGIAGAEKEICSVIVRRKIGTVWKNLTINGRPIDWIPSPEQTQRILADKQKTEIEPERPSEQILQDQANKLNEILRECKIKDEYRPVYAATFMLALWQGEVSIDSDVVLHQINANAQLALNKANKRALAESLRVDVENDALAAKAWEIVDILKKLNIRSFLHEHDYLGQLYETFFRYTGGNTIGQYFTPRHIIEFICEILNITPNDTVFDPACGTGGFLIGALNKMVKQKKLPYEEAVDLVKSNLFGIESEPSTAALCITNMIFRGDGKSGIIKANCFVKKDFPTKDVDFVLMNPPFPHKKTDTPASEFIDRGLKSLKKRGILASIVPYSLLVRANDWHSKILKENTIHLIVTLPADLFNPYASYNTAILMIQKGIPHGNKKTFVCRIPNDGFKLKKNNRIKQSGSLLPLILEAFESKKEIPELCKMALINENSAEWSPEAYLDNAIYTDSDFISGFEEHIRKQASFYVLNGAKLLKKSLSTEKLDLSGILYSPTSKLSLEGIGFGAMNIEQYLDVVLGGTEEIEDLEEGNFPIVSTSEFFNGVTTWKNPKTFYSPPCITVATDGSTCSTFVQEYPFYAFYKVAILNPKKGVKIDVDALYYLAYLISREKWRYVYARKFGKARINLTNIIVPIKKDGTPDFVKMAELTRKANAFPLIKFFRENYKKQ</sequence>
<evidence type="ECO:0000256" key="8">
    <source>
        <dbReference type="ARBA" id="ARBA00047942"/>
    </source>
</evidence>
<dbReference type="GO" id="GO:0009307">
    <property type="term" value="P:DNA restriction-modification system"/>
    <property type="evidence" value="ECO:0007669"/>
    <property type="project" value="UniProtKB-KW"/>
</dbReference>
<evidence type="ECO:0000256" key="5">
    <source>
        <dbReference type="ARBA" id="ARBA00022691"/>
    </source>
</evidence>
<evidence type="ECO:0000256" key="4">
    <source>
        <dbReference type="ARBA" id="ARBA00022679"/>
    </source>
</evidence>
<dbReference type="PRINTS" id="PR00507">
    <property type="entry name" value="N12N6MTFRASE"/>
</dbReference>
<comment type="similarity">
    <text evidence="1">Belongs to the N(4)/N(6)-methyltransferase family.</text>
</comment>
<keyword evidence="4" id="KW-0808">Transferase</keyword>
<comment type="catalytic activity">
    <reaction evidence="8">
        <text>a 2'-deoxyadenosine in DNA + S-adenosyl-L-methionine = an N(6)-methyl-2'-deoxyadenosine in DNA + S-adenosyl-L-homocysteine + H(+)</text>
        <dbReference type="Rhea" id="RHEA:15197"/>
        <dbReference type="Rhea" id="RHEA-COMP:12418"/>
        <dbReference type="Rhea" id="RHEA-COMP:12419"/>
        <dbReference type="ChEBI" id="CHEBI:15378"/>
        <dbReference type="ChEBI" id="CHEBI:57856"/>
        <dbReference type="ChEBI" id="CHEBI:59789"/>
        <dbReference type="ChEBI" id="CHEBI:90615"/>
        <dbReference type="ChEBI" id="CHEBI:90616"/>
        <dbReference type="EC" id="2.1.1.72"/>
    </reaction>
</comment>
<dbReference type="AlphaFoldDB" id="A0A2P8HVQ7"/>
<evidence type="ECO:0000256" key="7">
    <source>
        <dbReference type="ARBA" id="ARBA00023125"/>
    </source>
</evidence>
<keyword evidence="3 10" id="KW-0489">Methyltransferase</keyword>
<dbReference type="OrthoDB" id="9814572at2"/>
<name>A0A2P8HVQ7_CHINA</name>
<protein>
    <recommendedName>
        <fullName evidence="2">site-specific DNA-methyltransferase (adenine-specific)</fullName>
        <ecNumber evidence="2">2.1.1.72</ecNumber>
    </recommendedName>
</protein>
<evidence type="ECO:0000313" key="10">
    <source>
        <dbReference type="EMBL" id="PSL50323.1"/>
    </source>
</evidence>
<dbReference type="Pfam" id="PF02384">
    <property type="entry name" value="N6_Mtase"/>
    <property type="match status" value="1"/>
</dbReference>